<evidence type="ECO:0000256" key="4">
    <source>
        <dbReference type="ARBA" id="ARBA00007153"/>
    </source>
</evidence>
<comment type="subcellular location">
    <subcellularLocation>
        <location evidence="3">Cytoplasm</location>
    </subcellularLocation>
    <subcellularLocation>
        <location evidence="2">Nucleus</location>
    </subcellularLocation>
</comment>
<dbReference type="EMBL" id="CAJOBC010000210">
    <property type="protein sequence ID" value="CAF3555088.1"/>
    <property type="molecule type" value="Genomic_DNA"/>
</dbReference>
<evidence type="ECO:0008006" key="13">
    <source>
        <dbReference type="Google" id="ProtNLM"/>
    </source>
</evidence>
<dbReference type="Proteomes" id="UP000681722">
    <property type="component" value="Unassembled WGS sequence"/>
</dbReference>
<reference evidence="8" key="1">
    <citation type="submission" date="2021-02" db="EMBL/GenBank/DDBJ databases">
        <authorList>
            <person name="Nowell W R."/>
        </authorList>
    </citation>
    <scope>NUCLEOTIDE SEQUENCE</scope>
</reference>
<dbReference type="InterPro" id="IPR011989">
    <property type="entry name" value="ARM-like"/>
</dbReference>
<comment type="similarity">
    <text evidence="4">Belongs to the huntingtin family.</text>
</comment>
<dbReference type="GO" id="GO:0005737">
    <property type="term" value="C:cytoplasm"/>
    <property type="evidence" value="ECO:0007669"/>
    <property type="project" value="UniProtKB-SubCell"/>
</dbReference>
<dbReference type="InterPro" id="IPR028426">
    <property type="entry name" value="Huntingtin_fam"/>
</dbReference>
<dbReference type="InterPro" id="IPR048411">
    <property type="entry name" value="Htt_N_HEAT_rpt-1"/>
</dbReference>
<evidence type="ECO:0000256" key="2">
    <source>
        <dbReference type="ARBA" id="ARBA00004123"/>
    </source>
</evidence>
<dbReference type="OrthoDB" id="6417237at2759"/>
<keyword evidence="5" id="KW-0963">Cytoplasm</keyword>
<dbReference type="Gene3D" id="1.25.10.10">
    <property type="entry name" value="Leucine-rich Repeat Variant"/>
    <property type="match status" value="1"/>
</dbReference>
<dbReference type="EMBL" id="CAJOBA010001738">
    <property type="protein sequence ID" value="CAF3612171.1"/>
    <property type="molecule type" value="Genomic_DNA"/>
</dbReference>
<dbReference type="InterPro" id="IPR048413">
    <property type="entry name" value="Htt_C-HEAT_rpt"/>
</dbReference>
<dbReference type="PANTHER" id="PTHR10170">
    <property type="entry name" value="HUNTINGTON DISEASE PROTEIN"/>
    <property type="match status" value="1"/>
</dbReference>
<dbReference type="Proteomes" id="UP000677228">
    <property type="component" value="Unassembled WGS sequence"/>
</dbReference>
<dbReference type="SUPFAM" id="SSF48371">
    <property type="entry name" value="ARM repeat"/>
    <property type="match status" value="1"/>
</dbReference>
<organism evidence="8 12">
    <name type="scientific">Didymodactylos carnosus</name>
    <dbReference type="NCBI Taxonomy" id="1234261"/>
    <lineage>
        <taxon>Eukaryota</taxon>
        <taxon>Metazoa</taxon>
        <taxon>Spiralia</taxon>
        <taxon>Gnathifera</taxon>
        <taxon>Rotifera</taxon>
        <taxon>Eurotatoria</taxon>
        <taxon>Bdelloidea</taxon>
        <taxon>Philodinida</taxon>
        <taxon>Philodinidae</taxon>
        <taxon>Didymodactylos</taxon>
    </lineage>
</organism>
<name>A0A813QWU1_9BILA</name>
<accession>A0A813QWU1</accession>
<evidence type="ECO:0000313" key="10">
    <source>
        <dbReference type="EMBL" id="CAF3555088.1"/>
    </source>
</evidence>
<dbReference type="InterPro" id="IPR016024">
    <property type="entry name" value="ARM-type_fold"/>
</dbReference>
<evidence type="ECO:0000313" key="12">
    <source>
        <dbReference type="Proteomes" id="UP000663829"/>
    </source>
</evidence>
<comment type="function">
    <text evidence="1">May play a role in microtubule-mediated transport or vesicle function.</text>
</comment>
<feature type="compositionally biased region" description="Basic and acidic residues" evidence="7">
    <location>
        <begin position="870"/>
        <end position="890"/>
    </location>
</feature>
<dbReference type="EMBL" id="CAJNOK010001738">
    <property type="protein sequence ID" value="CAF0827710.1"/>
    <property type="molecule type" value="Genomic_DNA"/>
</dbReference>
<keyword evidence="12" id="KW-1185">Reference proteome</keyword>
<dbReference type="Proteomes" id="UP000663829">
    <property type="component" value="Unassembled WGS sequence"/>
</dbReference>
<evidence type="ECO:0000256" key="6">
    <source>
        <dbReference type="ARBA" id="ARBA00023242"/>
    </source>
</evidence>
<evidence type="ECO:0000256" key="1">
    <source>
        <dbReference type="ARBA" id="ARBA00002907"/>
    </source>
</evidence>
<dbReference type="Proteomes" id="UP000682733">
    <property type="component" value="Unassembled WGS sequence"/>
</dbReference>
<evidence type="ECO:0000256" key="7">
    <source>
        <dbReference type="SAM" id="MobiDB-lite"/>
    </source>
</evidence>
<keyword evidence="6" id="KW-0539">Nucleus</keyword>
<evidence type="ECO:0000256" key="3">
    <source>
        <dbReference type="ARBA" id="ARBA00004496"/>
    </source>
</evidence>
<comment type="caution">
    <text evidence="8">The sequence shown here is derived from an EMBL/GenBank/DDBJ whole genome shotgun (WGS) entry which is preliminary data.</text>
</comment>
<dbReference type="Pfam" id="PF12372">
    <property type="entry name" value="Htt_N-HEAT"/>
    <property type="match status" value="2"/>
</dbReference>
<dbReference type="Pfam" id="PF20925">
    <property type="entry name" value="Htt_bridge"/>
    <property type="match status" value="1"/>
</dbReference>
<evidence type="ECO:0000256" key="5">
    <source>
        <dbReference type="ARBA" id="ARBA00022490"/>
    </source>
</evidence>
<dbReference type="Pfam" id="PF20926">
    <property type="entry name" value="Htt_N-HEAT_1"/>
    <property type="match status" value="1"/>
</dbReference>
<protein>
    <recommendedName>
        <fullName evidence="13">Huntingtin</fullName>
    </recommendedName>
</protein>
<gene>
    <name evidence="8" type="ORF">GPM918_LOCUS2023</name>
    <name evidence="9" type="ORF">OVA965_LOCUS5982</name>
    <name evidence="10" type="ORF">SRO942_LOCUS2023</name>
    <name evidence="11" type="ORF">TMI583_LOCUS5978</name>
</gene>
<feature type="region of interest" description="Disordered" evidence="7">
    <location>
        <begin position="870"/>
        <end position="911"/>
    </location>
</feature>
<proteinExistence type="inferred from homology"/>
<dbReference type="GO" id="GO:0005634">
    <property type="term" value="C:nucleus"/>
    <property type="evidence" value="ECO:0007669"/>
    <property type="project" value="UniProtKB-SubCell"/>
</dbReference>
<evidence type="ECO:0000313" key="9">
    <source>
        <dbReference type="EMBL" id="CAF0827710.1"/>
    </source>
</evidence>
<dbReference type="PANTHER" id="PTHR10170:SF10">
    <property type="entry name" value="HUNTINGTIN"/>
    <property type="match status" value="1"/>
</dbReference>
<evidence type="ECO:0000313" key="11">
    <source>
        <dbReference type="EMBL" id="CAF3612171.1"/>
    </source>
</evidence>
<dbReference type="InterPro" id="IPR048412">
    <property type="entry name" value="Htt_bridge"/>
</dbReference>
<dbReference type="Pfam" id="PF20927">
    <property type="entry name" value="Htt_C-HEAT"/>
    <property type="match status" value="2"/>
</dbReference>
<dbReference type="EMBL" id="CAJNOQ010000210">
    <property type="protein sequence ID" value="CAF0772812.1"/>
    <property type="molecule type" value="Genomic_DNA"/>
</dbReference>
<evidence type="ECO:0000313" key="8">
    <source>
        <dbReference type="EMBL" id="CAF0772812.1"/>
    </source>
</evidence>
<sequence>MDKLSKSLELLKTLSLESNNEKSKFDAVSLAKEKIHHLNLIVDVLLMPQIRANNDNYFKILSAGFEALFLHCDEQDYDVRLAAEENTTKLVKSLKEVQLARVQVELHRIIKRNPNVGPRALKGALWRFSELAAIIHPKKIRPFLEHLYISFCSIASRTEELLYEKLPDYYQMIFRTLGKSMNDKEVKDLLQAYLKNLSNESAVIRRSSASCLVVICRHCRQPLSTARFLLTSAIENLLQQTNIESRLIIIGSLSLVKNLIQMLGQYREELLASTVVNPNTSKREDAISDQINTNNIIECVDILFYLFGHSDHNIVSGSLEALETILRYSFLFEFDHILMSTGPVAENHVTEYIRKTSTDNVYRRPFIETTNMEDSVPHNNVDATHTQLISLDLSLVSSASVDQIFRSSATRFLELLISRFFLNTDGTLKSDDEVRVSIKCAALACMSHLATIDIQGFYDSTVYGSEIVSYLLCLREHVDLHLRGAFSSMLANLIQTSVRLWNCSLQLSSTSSLSSSFLFQCSMISIDSQKSSRFTDSCQILILQELLNSYRLCLNDTMPRVVHVSVQYLKTLLPVLISSNSSMSMIALCLLEDCLQHINSSYVLVKIAIAQLIGVIDFRLVYFVEQQYQQTTTRLWLDRCVEILLLFLQNDEPRLRNVAAVAYAKLVDQSSFMSCTWPTESLLKLLNSNVQWIYNTHEQQLESSSTKISPLVQARSENISCLSTIIFKYLGQASTRIQLLGYLEGIYALSAVLSPTTIMSFFHNNFDELRLLIHFLKHPFILHDLNGLQLLLEIIQVLFENLALYFSNNDLSSSSLTINNPAEKIFHFIIRLLSIYSCIVDETPPPMPTSSKINFPQIPASPQQIKKRFENATNKDDSNNDKQKTEKESSDTSPLKDGTNNTSDKKSSRTLLGQFGNNPSLLKLYELIRASYQTYKCMLNSSEIDRFTQLLATTLTCLQSTVNLVHLQDISKHLEEILTYLKSTFVVDKTNTILCTQELLHTLLALTNTSIPSLTTMVQSVVSPHTQLTSSTMPQNVYTVALRQPMLALFQLRKLSNTDMGEDHCSLSPLLLTSKKRKKIECLKRPPNRIERQKIGNYIRLFETVVILGLKKYVNSNEIQFQASVLDLLVQLLLLRVNYSLLDADEHFLKHVLNQLEVIEEAGIGADAPEHFIACIFEFLVMLSHDSLHSKQVIKIQDLNKHTDSVLASGNDPQTHALTALEPVVVDLFLVRFKNDNKELEAHRIVIVQTLLKLVRYKKALQLLTLILDSVKSETEKWKKLSRQIVDVLLISMQSAIYNKPIKVSLELYSAYLQLFDVVSSAALRPVDPLCSSFKHVTTKQAFKQDTIGLSLINVNVFLRCLIQHANEDAILQRWKESPPTDNLDQNESFSALLLRILYDVTVYLLKLARQSRCILDNTLCALTSDYLYLILNILENARQFRSITNDLRYLLVQDDNDIQRLDNFSYLTALSDHFKQLSFYYVPFLIQWTQIMNLLDYTNETWWKQIFDIGGGDSHTCQLANYGQLIIYCDLICRHELCVEHLTSILTNRSHLVILFEHIGNNNETHVQDLISLIHRDSAASNLYIEAIFANWNYITEKYLAHNGSTGLFALRILRTLEAIHLDQSGILLLLLIEHFLQLPYMTIIRLAETIICQRIEMMLTIDIRDLEKQLLPKHLPLILKLLSIKEKNKRNERLMVLVQRMAKQVNYNEINLETESEKSPLVDAINDDSVLNMLRNMTCPNDITAKMYATVLASINYKKLLPYMMSLDFIWTSMPYCLRLGFESSVTLKNTNQSLPDSPPTTPIPTFNLSSLWRCSINAMIKKINDVCFSLPAQRLICSDRSETTQDSLYMKSLSSLSEENIHTKTVLLPLCESLIVYFGYVNEHNELYQLSVADGRDILRFIIFISETIYINLLDNKLHLDMIEIFFQCIIVTLTNSSSIISTLLSATDQIVSCCTLLKSILTIFQYIKRHIRLAIITKRSSDQSHACSPELIEHDQRPQIQLLLQAFYDIDQLYDLYRQLSLPLSSSTFLVPKFIRKYSKSICIILFRLPVFNSFFRIPTVYWQHLASGESDNGRLQFSTDFCLTTFPVQLLQHSDIMTDYIERLNLVGWINRTQFQETWVTFLASVNQTNNITQQVLSNNEQIGFNKDEKLEENATHCIWVRGVTTFLLNAIRKNSSGNPSEHQFEHHSRNKQIPFLSTTNGEFYLQSRMILNRCATDDVKYNNEYSSCKSIEQWLSSSPLFVNVERIGSHDHLSYEQFSLDSITKLLISPTSPSTSSDSIDRLFSRNGLDLNSSLQILLEIYMRWMRTDNVSLLSSDTCLQLRFEIIRSFVQLSDLFTSVQQLSNLFDLCDELIKPNIWVDEDELVMMYVCYGLCKSGALLGQTLKDTNELYIRLIERCFKSFYTRSTAYASALILLQTHEDDLYKYLLPMITTELTNDVTNNLQTNIDIRISGQCLAFVFYCIENTYNDHGLGLNLLNIILQQHFEDLMREDGDYLLLNMVAIGIERLLLLNIVPRKDLWPLFKQCLKAVRNISIETAMPQLILLLACIYITLTSTNENDMMLLNSSTTIEQPSLTSSSLLSASIDDQEMEDTSSNDIVIELVSDIYERTKYTFPHEASRLLSTLPSLLCHISLSDKLMNKIIAEYAATQQLYPQILAYVIFTVFRSLINANYLSKVNEWTLLSISSVSQRRPIRLALWALTCLMLSACEEKVANSLFPLAVARYGRSEDIDNKLFLAAGREYYMQLTNNEQQKQFEQSFTAELFTDIHSPYTDLFNQLKSINLNIQQQQL</sequence>
<dbReference type="InterPro" id="IPR024613">
    <property type="entry name" value="Huntingtin_N_HEAT_rpt-2"/>
</dbReference>